<proteinExistence type="predicted"/>
<keyword evidence="1" id="KW-0677">Repeat</keyword>
<name>A0A7I8KS26_SPIIN</name>
<dbReference type="EMBL" id="LR746271">
    <property type="protein sequence ID" value="CAA7400607.1"/>
    <property type="molecule type" value="Genomic_DNA"/>
</dbReference>
<dbReference type="NCBIfam" id="TIGR00756">
    <property type="entry name" value="PPR"/>
    <property type="match status" value="6"/>
</dbReference>
<feature type="repeat" description="PPR" evidence="2">
    <location>
        <begin position="452"/>
        <end position="486"/>
    </location>
</feature>
<evidence type="ECO:0000256" key="2">
    <source>
        <dbReference type="PROSITE-ProRule" id="PRU00708"/>
    </source>
</evidence>
<dbReference type="GO" id="GO:0009451">
    <property type="term" value="P:RNA modification"/>
    <property type="evidence" value="ECO:0007669"/>
    <property type="project" value="InterPro"/>
</dbReference>
<gene>
    <name evidence="3" type="ORF">SI8410_08011285</name>
</gene>
<reference evidence="3" key="1">
    <citation type="submission" date="2020-02" db="EMBL/GenBank/DDBJ databases">
        <authorList>
            <person name="Scholz U."/>
            <person name="Mascher M."/>
            <person name="Fiebig A."/>
        </authorList>
    </citation>
    <scope>NUCLEOTIDE SEQUENCE</scope>
</reference>
<dbReference type="Pfam" id="PF13041">
    <property type="entry name" value="PPR_2"/>
    <property type="match status" value="1"/>
</dbReference>
<keyword evidence="4" id="KW-1185">Reference proteome</keyword>
<organism evidence="3 4">
    <name type="scientific">Spirodela intermedia</name>
    <name type="common">Intermediate duckweed</name>
    <dbReference type="NCBI Taxonomy" id="51605"/>
    <lineage>
        <taxon>Eukaryota</taxon>
        <taxon>Viridiplantae</taxon>
        <taxon>Streptophyta</taxon>
        <taxon>Embryophyta</taxon>
        <taxon>Tracheophyta</taxon>
        <taxon>Spermatophyta</taxon>
        <taxon>Magnoliopsida</taxon>
        <taxon>Liliopsida</taxon>
        <taxon>Araceae</taxon>
        <taxon>Lemnoideae</taxon>
        <taxon>Spirodela</taxon>
    </lineage>
</organism>
<feature type="repeat" description="PPR" evidence="2">
    <location>
        <begin position="351"/>
        <end position="385"/>
    </location>
</feature>
<dbReference type="InterPro" id="IPR046848">
    <property type="entry name" value="E_motif"/>
</dbReference>
<feature type="repeat" description="PPR" evidence="2">
    <location>
        <begin position="320"/>
        <end position="350"/>
    </location>
</feature>
<dbReference type="SUPFAM" id="SSF48452">
    <property type="entry name" value="TPR-like"/>
    <property type="match status" value="1"/>
</dbReference>
<dbReference type="OrthoDB" id="185373at2759"/>
<sequence>MKNPAFFCISLVPATAGVYPRRILASLCRALFFTFSSSWAARSRWSPISVVITNPVLSVLETCGSMRDLKQVQGHMVRTGMIDHRFPASRLLAFCALSEAGDLEHARRIFSKISEPNAYMWNAMIRGYHWWRSSSAALHLFRCMVREDAEMDGRTFVFVLKVCESSPQVAEGECIHSLLHKLGFELDLLVRNALMHFYVRYGFVAFALDLFDRSSERDVVSWTTMIDGHAQVGSPGEALKLVRAMMLEGRAQPNEVTMITVLSSCSQLGLLNLGRSVHAFAVRYSMNMTTNLLNALIDMYGKCGCVDSARQVFAGMRAKDVFSWTSMVNGCAKSGNLKLARQLFEEMPERNSISWSAMIAGYSQASLPEPALELFQEMQSTGVDPIEATLLSVLSACAQSGRLDIGQRVRHYLTSRKIKLTTALGNAFIDMYAKCGSISEASKLFAEMPERDLVSWNSMILAHAVHGNSEEALTIFEKMKIAGTAPDSITFVGVLSACGHGGLVAEGKKQFREMIDEFSLQPMSEHYACMVDLLGRVGLLAEAVGLMESMPAAPDRAAWGALLHACRIYGEVELGKLVAEKLMVLDPSDSGIYMLLSNLCAVRGEWEGVKMARRRMREGGIRKAPGRSSIEVDGELHEFFASGRSHPLSAEIYRILDLVYAELCWEGHEADR</sequence>
<dbReference type="Pfam" id="PF01535">
    <property type="entry name" value="PPR"/>
    <property type="match status" value="6"/>
</dbReference>
<dbReference type="Proteomes" id="UP000663760">
    <property type="component" value="Chromosome 8"/>
</dbReference>
<dbReference type="GO" id="GO:0003723">
    <property type="term" value="F:RNA binding"/>
    <property type="evidence" value="ECO:0007669"/>
    <property type="project" value="InterPro"/>
</dbReference>
<dbReference type="FunFam" id="1.25.40.10:FF:000348">
    <property type="entry name" value="Pentatricopeptide repeat-containing protein chloroplastic"/>
    <property type="match status" value="1"/>
</dbReference>
<dbReference type="InterPro" id="IPR011990">
    <property type="entry name" value="TPR-like_helical_dom_sf"/>
</dbReference>
<dbReference type="InterPro" id="IPR046960">
    <property type="entry name" value="PPR_At4g14850-like_plant"/>
</dbReference>
<dbReference type="PANTHER" id="PTHR47926">
    <property type="entry name" value="PENTATRICOPEPTIDE REPEAT-CONTAINING PROTEIN"/>
    <property type="match status" value="1"/>
</dbReference>
<dbReference type="PANTHER" id="PTHR47926:SF387">
    <property type="entry name" value="PENTATRICOPEPTIDE REPEAT-CONTAINING PROTEIN"/>
    <property type="match status" value="1"/>
</dbReference>
<evidence type="ECO:0000256" key="1">
    <source>
        <dbReference type="ARBA" id="ARBA00022737"/>
    </source>
</evidence>
<feature type="repeat" description="PPR" evidence="2">
    <location>
        <begin position="218"/>
        <end position="253"/>
    </location>
</feature>
<dbReference type="AlphaFoldDB" id="A0A7I8KS26"/>
<dbReference type="PROSITE" id="PS51375">
    <property type="entry name" value="PPR"/>
    <property type="match status" value="4"/>
</dbReference>
<dbReference type="FunFam" id="1.25.40.10:FF:000184">
    <property type="entry name" value="Pentatricopeptide repeat-containing protein, chloroplastic"/>
    <property type="match status" value="1"/>
</dbReference>
<dbReference type="Pfam" id="PF20431">
    <property type="entry name" value="E_motif"/>
    <property type="match status" value="1"/>
</dbReference>
<accession>A0A7I8KS26</accession>
<protein>
    <submittedName>
        <fullName evidence="3">Uncharacterized protein</fullName>
    </submittedName>
</protein>
<evidence type="ECO:0000313" key="4">
    <source>
        <dbReference type="Proteomes" id="UP000663760"/>
    </source>
</evidence>
<evidence type="ECO:0000313" key="3">
    <source>
        <dbReference type="EMBL" id="CAA7400607.1"/>
    </source>
</evidence>
<dbReference type="InterPro" id="IPR002885">
    <property type="entry name" value="PPR_rpt"/>
</dbReference>
<dbReference type="Gene3D" id="1.25.40.10">
    <property type="entry name" value="Tetratricopeptide repeat domain"/>
    <property type="match status" value="3"/>
</dbReference>
<dbReference type="FunFam" id="1.25.40.10:FF:000470">
    <property type="entry name" value="Pentatricopeptide repeat-containing protein At5g66520"/>
    <property type="match status" value="1"/>
</dbReference>